<accession>A0A518D0X8</accession>
<dbReference type="RefSeq" id="WP_419185817.1">
    <property type="nucleotide sequence ID" value="NZ_CP036290.1"/>
</dbReference>
<dbReference type="Proteomes" id="UP000319342">
    <property type="component" value="Chromosome"/>
</dbReference>
<name>A0A518D0X8_9BACT</name>
<gene>
    <name evidence="2" type="ORF">Pla163_22570</name>
</gene>
<evidence type="ECO:0000313" key="2">
    <source>
        <dbReference type="EMBL" id="QDU85131.1"/>
    </source>
</evidence>
<feature type="domain" description="DUF58" evidence="1">
    <location>
        <begin position="60"/>
        <end position="261"/>
    </location>
</feature>
<dbReference type="PANTHER" id="PTHR33608:SF7">
    <property type="entry name" value="DUF58 DOMAIN-CONTAINING PROTEIN"/>
    <property type="match status" value="1"/>
</dbReference>
<dbReference type="AlphaFoldDB" id="A0A518D0X8"/>
<dbReference type="PANTHER" id="PTHR33608">
    <property type="entry name" value="BLL2464 PROTEIN"/>
    <property type="match status" value="1"/>
</dbReference>
<dbReference type="Pfam" id="PF01882">
    <property type="entry name" value="DUF58"/>
    <property type="match status" value="1"/>
</dbReference>
<keyword evidence="3" id="KW-1185">Reference proteome</keyword>
<protein>
    <recommendedName>
        <fullName evidence="1">DUF58 domain-containing protein</fullName>
    </recommendedName>
</protein>
<reference evidence="2 3" key="1">
    <citation type="submission" date="2019-02" db="EMBL/GenBank/DDBJ databases">
        <title>Deep-cultivation of Planctomycetes and their phenomic and genomic characterization uncovers novel biology.</title>
        <authorList>
            <person name="Wiegand S."/>
            <person name="Jogler M."/>
            <person name="Boedeker C."/>
            <person name="Pinto D."/>
            <person name="Vollmers J."/>
            <person name="Rivas-Marin E."/>
            <person name="Kohn T."/>
            <person name="Peeters S.H."/>
            <person name="Heuer A."/>
            <person name="Rast P."/>
            <person name="Oberbeckmann S."/>
            <person name="Bunk B."/>
            <person name="Jeske O."/>
            <person name="Meyerdierks A."/>
            <person name="Storesund J.E."/>
            <person name="Kallscheuer N."/>
            <person name="Luecker S."/>
            <person name="Lage O.M."/>
            <person name="Pohl T."/>
            <person name="Merkel B.J."/>
            <person name="Hornburger P."/>
            <person name="Mueller R.-W."/>
            <person name="Bruemmer F."/>
            <person name="Labrenz M."/>
            <person name="Spormann A.M."/>
            <person name="Op den Camp H."/>
            <person name="Overmann J."/>
            <person name="Amann R."/>
            <person name="Jetten M.S.M."/>
            <person name="Mascher T."/>
            <person name="Medema M.H."/>
            <person name="Devos D.P."/>
            <person name="Kaster A.-K."/>
            <person name="Ovreas L."/>
            <person name="Rohde M."/>
            <person name="Galperin M.Y."/>
            <person name="Jogler C."/>
        </authorList>
    </citation>
    <scope>NUCLEOTIDE SEQUENCE [LARGE SCALE GENOMIC DNA]</scope>
    <source>
        <strain evidence="2 3">Pla163</strain>
    </source>
</reference>
<organism evidence="2 3">
    <name type="scientific">Rohdeia mirabilis</name>
    <dbReference type="NCBI Taxonomy" id="2528008"/>
    <lineage>
        <taxon>Bacteria</taxon>
        <taxon>Pseudomonadati</taxon>
        <taxon>Planctomycetota</taxon>
        <taxon>Planctomycetia</taxon>
        <taxon>Planctomycetia incertae sedis</taxon>
        <taxon>Rohdeia</taxon>
    </lineage>
</organism>
<sequence>MRFEARSGRATPSEDATGVRFTPAFRRRLESFTTRLELLRRRREGAGNTTLAGGGQEWIDLRPYRDGDDLRDLDWSLLARSDRPFVRVHRREAAERWAICVDTSASMGVGMPGKLQCAAEVAAAWLSVGLRSGAEIELLWLESGTVRARRFVRGTELSDGLNVLESLRAGGERGAAALLAEPRLAECGRHVVLGDLLDLEPRQLLAWRHRVQDVVVGQWLAQREWGRGLSGARRWRDPETGDEFEVRTDGAVLVRYEEELARLLERWRTVCGRHRVRFGCFEAGLPFEDAAHELFGI</sequence>
<dbReference type="EMBL" id="CP036290">
    <property type="protein sequence ID" value="QDU85131.1"/>
    <property type="molecule type" value="Genomic_DNA"/>
</dbReference>
<dbReference type="InterPro" id="IPR002881">
    <property type="entry name" value="DUF58"/>
</dbReference>
<evidence type="ECO:0000259" key="1">
    <source>
        <dbReference type="Pfam" id="PF01882"/>
    </source>
</evidence>
<proteinExistence type="predicted"/>
<evidence type="ECO:0000313" key="3">
    <source>
        <dbReference type="Proteomes" id="UP000319342"/>
    </source>
</evidence>